<dbReference type="Proteomes" id="UP000681722">
    <property type="component" value="Unassembled WGS sequence"/>
</dbReference>
<evidence type="ECO:0008006" key="4">
    <source>
        <dbReference type="Google" id="ProtNLM"/>
    </source>
</evidence>
<dbReference type="EMBL" id="CAJOBC010002605">
    <property type="protein sequence ID" value="CAF3741555.1"/>
    <property type="molecule type" value="Genomic_DNA"/>
</dbReference>
<sequence length="223" mass="26484">MRHRIDYDVVQSHVRRIKEKAHNNDKSYTLKIRNANKNERNRSPQVRRTFITHLCHILLLWLKFSMIHLDDIIIFSKSYKEHIDHLNQVLIQLDESNPPKCEVAKTFDLHTNPVNPKATWSLQNAVAVILNRFLDKSFTLSRWTCGLDPLLHTYIHPKLVDHTIVRHLNTNLHHQDVKRRLRHLQVPYVHFRLDKHRNRVVIGLKTDALVAQFNGTIRHDAFH</sequence>
<protein>
    <recommendedName>
        <fullName evidence="4">Reverse transcriptase domain-containing protein</fullName>
    </recommendedName>
</protein>
<gene>
    <name evidence="1" type="ORF">GPM918_LOCUS12093</name>
    <name evidence="2" type="ORF">SRO942_LOCUS12094</name>
</gene>
<dbReference type="OrthoDB" id="10043808at2759"/>
<dbReference type="SUPFAM" id="SSF56672">
    <property type="entry name" value="DNA/RNA polymerases"/>
    <property type="match status" value="1"/>
</dbReference>
<dbReference type="Gene3D" id="3.30.70.270">
    <property type="match status" value="1"/>
</dbReference>
<evidence type="ECO:0000313" key="1">
    <source>
        <dbReference type="EMBL" id="CAF0968249.1"/>
    </source>
</evidence>
<dbReference type="InterPro" id="IPR043502">
    <property type="entry name" value="DNA/RNA_pol_sf"/>
</dbReference>
<name>A0A814EE32_9BILA</name>
<keyword evidence="3" id="KW-1185">Reference proteome</keyword>
<dbReference type="AlphaFoldDB" id="A0A814EE32"/>
<accession>A0A814EE32</accession>
<dbReference type="EMBL" id="CAJNOQ010002605">
    <property type="protein sequence ID" value="CAF0968249.1"/>
    <property type="molecule type" value="Genomic_DNA"/>
</dbReference>
<evidence type="ECO:0000313" key="2">
    <source>
        <dbReference type="EMBL" id="CAF3741555.1"/>
    </source>
</evidence>
<dbReference type="InterPro" id="IPR043128">
    <property type="entry name" value="Rev_trsase/Diguanyl_cyclase"/>
</dbReference>
<dbReference type="Proteomes" id="UP000663829">
    <property type="component" value="Unassembled WGS sequence"/>
</dbReference>
<reference evidence="1" key="1">
    <citation type="submission" date="2021-02" db="EMBL/GenBank/DDBJ databases">
        <authorList>
            <person name="Nowell W R."/>
        </authorList>
    </citation>
    <scope>NUCLEOTIDE SEQUENCE</scope>
</reference>
<comment type="caution">
    <text evidence="1">The sequence shown here is derived from an EMBL/GenBank/DDBJ whole genome shotgun (WGS) entry which is preliminary data.</text>
</comment>
<organism evidence="1 3">
    <name type="scientific">Didymodactylos carnosus</name>
    <dbReference type="NCBI Taxonomy" id="1234261"/>
    <lineage>
        <taxon>Eukaryota</taxon>
        <taxon>Metazoa</taxon>
        <taxon>Spiralia</taxon>
        <taxon>Gnathifera</taxon>
        <taxon>Rotifera</taxon>
        <taxon>Eurotatoria</taxon>
        <taxon>Bdelloidea</taxon>
        <taxon>Philodinida</taxon>
        <taxon>Philodinidae</taxon>
        <taxon>Didymodactylos</taxon>
    </lineage>
</organism>
<evidence type="ECO:0000313" key="3">
    <source>
        <dbReference type="Proteomes" id="UP000663829"/>
    </source>
</evidence>
<proteinExistence type="predicted"/>